<feature type="region of interest" description="Disordered" evidence="1">
    <location>
        <begin position="1"/>
        <end position="63"/>
    </location>
</feature>
<evidence type="ECO:0000313" key="2">
    <source>
        <dbReference type="EMBL" id="CAK0862163.1"/>
    </source>
</evidence>
<dbReference type="EMBL" id="CAUYUJ010016133">
    <property type="protein sequence ID" value="CAK0862163.1"/>
    <property type="molecule type" value="Genomic_DNA"/>
</dbReference>
<feature type="compositionally biased region" description="Low complexity" evidence="1">
    <location>
        <begin position="21"/>
        <end position="35"/>
    </location>
</feature>
<gene>
    <name evidence="2" type="ORF">PCOR1329_LOCUS50659</name>
</gene>
<feature type="non-terminal residue" evidence="2">
    <location>
        <position position="63"/>
    </location>
</feature>
<organism evidence="2 3">
    <name type="scientific">Prorocentrum cordatum</name>
    <dbReference type="NCBI Taxonomy" id="2364126"/>
    <lineage>
        <taxon>Eukaryota</taxon>
        <taxon>Sar</taxon>
        <taxon>Alveolata</taxon>
        <taxon>Dinophyceae</taxon>
        <taxon>Prorocentrales</taxon>
        <taxon>Prorocentraceae</taxon>
        <taxon>Prorocentrum</taxon>
    </lineage>
</organism>
<protein>
    <submittedName>
        <fullName evidence="2">Uncharacterized protein</fullName>
    </submittedName>
</protein>
<proteinExistence type="predicted"/>
<accession>A0ABN9UQM7</accession>
<comment type="caution">
    <text evidence="2">The sequence shown here is derived from an EMBL/GenBank/DDBJ whole genome shotgun (WGS) entry which is preliminary data.</text>
</comment>
<reference evidence="2" key="1">
    <citation type="submission" date="2023-10" db="EMBL/GenBank/DDBJ databases">
        <authorList>
            <person name="Chen Y."/>
            <person name="Shah S."/>
            <person name="Dougan E. K."/>
            <person name="Thang M."/>
            <person name="Chan C."/>
        </authorList>
    </citation>
    <scope>NUCLEOTIDE SEQUENCE [LARGE SCALE GENOMIC DNA]</scope>
</reference>
<dbReference type="Proteomes" id="UP001189429">
    <property type="component" value="Unassembled WGS sequence"/>
</dbReference>
<evidence type="ECO:0000256" key="1">
    <source>
        <dbReference type="SAM" id="MobiDB-lite"/>
    </source>
</evidence>
<name>A0ABN9UQM7_9DINO</name>
<keyword evidence="3" id="KW-1185">Reference proteome</keyword>
<feature type="compositionally biased region" description="Basic and acidic residues" evidence="1">
    <location>
        <begin position="1"/>
        <end position="10"/>
    </location>
</feature>
<evidence type="ECO:0000313" key="3">
    <source>
        <dbReference type="Proteomes" id="UP001189429"/>
    </source>
</evidence>
<sequence>VRLDADHDQELALSLPGGPGPEAAVAAGHGPARGPDGAHGAGLPGPDGQHFVERRSAAASSSA</sequence>
<feature type="non-terminal residue" evidence="2">
    <location>
        <position position="1"/>
    </location>
</feature>